<name>A0ABN8HVW1_9NEOP</name>
<organism evidence="1 2">
    <name type="scientific">Iphiclides podalirius</name>
    <name type="common">scarce swallowtail</name>
    <dbReference type="NCBI Taxonomy" id="110791"/>
    <lineage>
        <taxon>Eukaryota</taxon>
        <taxon>Metazoa</taxon>
        <taxon>Ecdysozoa</taxon>
        <taxon>Arthropoda</taxon>
        <taxon>Hexapoda</taxon>
        <taxon>Insecta</taxon>
        <taxon>Pterygota</taxon>
        <taxon>Neoptera</taxon>
        <taxon>Endopterygota</taxon>
        <taxon>Lepidoptera</taxon>
        <taxon>Glossata</taxon>
        <taxon>Ditrysia</taxon>
        <taxon>Papilionoidea</taxon>
        <taxon>Papilionidae</taxon>
        <taxon>Papilioninae</taxon>
        <taxon>Iphiclides</taxon>
    </lineage>
</organism>
<proteinExistence type="predicted"/>
<dbReference type="Proteomes" id="UP000837857">
    <property type="component" value="Chromosome 11"/>
</dbReference>
<evidence type="ECO:0000313" key="2">
    <source>
        <dbReference type="Proteomes" id="UP000837857"/>
    </source>
</evidence>
<dbReference type="EMBL" id="OW152823">
    <property type="protein sequence ID" value="CAH2040014.1"/>
    <property type="molecule type" value="Genomic_DNA"/>
</dbReference>
<reference evidence="1" key="1">
    <citation type="submission" date="2022-03" db="EMBL/GenBank/DDBJ databases">
        <authorList>
            <person name="Martin H S."/>
        </authorList>
    </citation>
    <scope>NUCLEOTIDE SEQUENCE</scope>
</reference>
<accession>A0ABN8HVW1</accession>
<evidence type="ECO:0000313" key="1">
    <source>
        <dbReference type="EMBL" id="CAH2040014.1"/>
    </source>
</evidence>
<keyword evidence="2" id="KW-1185">Reference proteome</keyword>
<sequence>MRSSVAEPKTLLISRGPVTRQLPSNGNFIIDLSHIDGCRTVRRSVATAHKRLRTLSRSVRARNRFRVDGRGGTRPAAGPVGVMRSGCLSRSGDRLGRSLAFELFREKTL</sequence>
<gene>
    <name evidence="1" type="ORF">IPOD504_LOCUS2202</name>
</gene>
<protein>
    <submittedName>
        <fullName evidence="1">Uncharacterized protein</fullName>
    </submittedName>
</protein>
<feature type="non-terminal residue" evidence="1">
    <location>
        <position position="109"/>
    </location>
</feature>